<sequence length="299" mass="35370">MIDGFKILNLRSEANLHGNSNLFNNWETKISKDGEIKYHVQEFKSLVFINKPPPKNCTSLRGSLHKYYNKGIHNHDDFYFQQVCDTIDDLSKRFNLNLHKCHLNNLEFGVNLKLNDDVSKLLLSLISYRGSIFNEIREDNISYFQCRKSQYIVKIYNKGLQYQLKDNVLRFEVKVTRMQFLKSRGIPISTLHDLKNKKIITELGNLLVEIFSQIVFAPVDVDFSLMSKKEKILFFELSNPHYWRNNDTSAKAYKRKQRNKKKFIELQKSYSNEPFYHAAISYAIKEKWNSLFVQNLHHT</sequence>
<dbReference type="OrthoDB" id="795069at2"/>
<protein>
    <submittedName>
        <fullName evidence="1">Uncharacterized protein</fullName>
    </submittedName>
</protein>
<evidence type="ECO:0000313" key="1">
    <source>
        <dbReference type="EMBL" id="KPM50019.1"/>
    </source>
</evidence>
<comment type="caution">
    <text evidence="1">The sequence shown here is derived from an EMBL/GenBank/DDBJ whole genome shotgun (WGS) entry which is preliminary data.</text>
</comment>
<organism evidence="1 2">
    <name type="scientific">Jiulongibacter sediminis</name>
    <dbReference type="NCBI Taxonomy" id="1605367"/>
    <lineage>
        <taxon>Bacteria</taxon>
        <taxon>Pseudomonadati</taxon>
        <taxon>Bacteroidota</taxon>
        <taxon>Cytophagia</taxon>
        <taxon>Cytophagales</taxon>
        <taxon>Leadbetterellaceae</taxon>
        <taxon>Jiulongibacter</taxon>
    </lineage>
</organism>
<proteinExistence type="predicted"/>
<keyword evidence="2" id="KW-1185">Reference proteome</keyword>
<dbReference type="STRING" id="1605367.AFM12_05570"/>
<dbReference type="EMBL" id="LGTQ01000005">
    <property type="protein sequence ID" value="KPM50019.1"/>
    <property type="molecule type" value="Genomic_DNA"/>
</dbReference>
<name>A0A0P7BYN8_9BACT</name>
<dbReference type="AlphaFoldDB" id="A0A0P7BYN8"/>
<reference evidence="1 2" key="1">
    <citation type="submission" date="2015-07" db="EMBL/GenBank/DDBJ databases">
        <title>The draft genome sequence of Leadbetterella sp. JN14-9.</title>
        <authorList>
            <person name="Liu Y."/>
            <person name="Du J."/>
            <person name="Shao Z."/>
        </authorList>
    </citation>
    <scope>NUCLEOTIDE SEQUENCE [LARGE SCALE GENOMIC DNA]</scope>
    <source>
        <strain evidence="1 2">JN14-9</strain>
    </source>
</reference>
<dbReference type="RefSeq" id="WP_055144797.1">
    <property type="nucleotide sequence ID" value="NZ_JXSZ01000005.1"/>
</dbReference>
<evidence type="ECO:0000313" key="2">
    <source>
        <dbReference type="Proteomes" id="UP000050454"/>
    </source>
</evidence>
<accession>A0A0P7BYN8</accession>
<dbReference type="Proteomes" id="UP000050454">
    <property type="component" value="Unassembled WGS sequence"/>
</dbReference>
<gene>
    <name evidence="1" type="ORF">AFM12_05570</name>
</gene>